<keyword evidence="2" id="KW-1185">Reference proteome</keyword>
<accession>A0A8J9YQ48</accession>
<dbReference type="OrthoDB" id="608866at2759"/>
<dbReference type="EMBL" id="OV696695">
    <property type="protein sequence ID" value="CAH1237777.1"/>
    <property type="molecule type" value="Genomic_DNA"/>
</dbReference>
<dbReference type="InterPro" id="IPR016024">
    <property type="entry name" value="ARM-type_fold"/>
</dbReference>
<dbReference type="Proteomes" id="UP000838412">
    <property type="component" value="Chromosome 10"/>
</dbReference>
<evidence type="ECO:0000313" key="2">
    <source>
        <dbReference type="Proteomes" id="UP000838412"/>
    </source>
</evidence>
<dbReference type="Gene3D" id="1.25.10.10">
    <property type="entry name" value="Leucine-rich Repeat Variant"/>
    <property type="match status" value="2"/>
</dbReference>
<gene>
    <name evidence="1" type="primary">TERB1</name>
    <name evidence="1" type="ORF">BLAG_LOCUS2592</name>
</gene>
<evidence type="ECO:0000313" key="1">
    <source>
        <dbReference type="EMBL" id="CAH1237777.1"/>
    </source>
</evidence>
<dbReference type="AlphaFoldDB" id="A0A8J9YQ48"/>
<dbReference type="InterPro" id="IPR042359">
    <property type="entry name" value="TERB1"/>
</dbReference>
<name>A0A8J9YQ48_BRALA</name>
<dbReference type="GO" id="GO:0070197">
    <property type="term" value="P:meiotic attachment of telomere to nuclear envelope"/>
    <property type="evidence" value="ECO:0007669"/>
    <property type="project" value="InterPro"/>
</dbReference>
<dbReference type="PANTHER" id="PTHR14014">
    <property type="entry name" value="TELOMERE REPEATS-BINDING BOUQUET FORMATION PROTEIN 1"/>
    <property type="match status" value="1"/>
</dbReference>
<sequence>MSSEAVSSLTVLLGCIKTQKDCPQAQKQALVALAHLCMENGEACERLEDKGGLMSILHLAVFTKHLEVQQAALYTLSCAAQINRACQSKLCIPQVFAFLQSKLSDQHSLPEVKRTAAFLANCLASNNREGQRLARERQCMVTMIQLFLSSLPLTYATNTSGQSQLDGPQDQAFELWTAVTNGLAACVNNPQNEENQYLCSGTFAPVVKLLTDGCISQAVRPICYYLGMVISNNKRTQKRWMLAGGLQALMTVLQRMVEQAQDYPASMPLAVQVAVTLDSCVANNARGLQLIHQLKAVPLMVQLLSLNLQDSQLQLQVLLTILHLTEMNKDIQQQLVSAGGLSVVLHSMARNQSAEYNKAATYLLKTCVHLDEMSVCSLLIEEEIMSRRAAAAEQNKNPDYSKCPGCSRQLHHPQLDSHTYNRVVHSSPHTCPMHKHILDMETDYVRRVKAKRNAD</sequence>
<dbReference type="PANTHER" id="PTHR14014:SF0">
    <property type="entry name" value="TELOMERE REPEATS-BINDING BOUQUET FORMATION PROTEIN 1"/>
    <property type="match status" value="1"/>
</dbReference>
<protein>
    <submittedName>
        <fullName evidence="1">TERB1 protein</fullName>
    </submittedName>
</protein>
<dbReference type="SUPFAM" id="SSF48371">
    <property type="entry name" value="ARM repeat"/>
    <property type="match status" value="1"/>
</dbReference>
<reference evidence="1" key="1">
    <citation type="submission" date="2022-01" db="EMBL/GenBank/DDBJ databases">
        <authorList>
            <person name="Braso-Vives M."/>
        </authorList>
    </citation>
    <scope>NUCLEOTIDE SEQUENCE</scope>
</reference>
<organism evidence="1 2">
    <name type="scientific">Branchiostoma lanceolatum</name>
    <name type="common">Common lancelet</name>
    <name type="synonym">Amphioxus lanceolatum</name>
    <dbReference type="NCBI Taxonomy" id="7740"/>
    <lineage>
        <taxon>Eukaryota</taxon>
        <taxon>Metazoa</taxon>
        <taxon>Chordata</taxon>
        <taxon>Cephalochordata</taxon>
        <taxon>Leptocardii</taxon>
        <taxon>Amphioxiformes</taxon>
        <taxon>Branchiostomatidae</taxon>
        <taxon>Branchiostoma</taxon>
    </lineage>
</organism>
<proteinExistence type="predicted"/>
<dbReference type="InterPro" id="IPR011989">
    <property type="entry name" value="ARM-like"/>
</dbReference>
<dbReference type="GO" id="GO:0007129">
    <property type="term" value="P:homologous chromosome pairing at meiosis"/>
    <property type="evidence" value="ECO:0007669"/>
    <property type="project" value="TreeGrafter"/>
</dbReference>